<reference evidence="1 2" key="1">
    <citation type="submission" date="2021-06" db="EMBL/GenBank/DDBJ databases">
        <authorList>
            <person name="Palmer J.M."/>
        </authorList>
    </citation>
    <scope>NUCLEOTIDE SEQUENCE [LARGE SCALE GENOMIC DNA]</scope>
    <source>
        <strain evidence="1 2">CL_MEX2019</strain>
        <tissue evidence="1">Muscle</tissue>
    </source>
</reference>
<evidence type="ECO:0000313" key="1">
    <source>
        <dbReference type="EMBL" id="MED6265611.1"/>
    </source>
</evidence>
<organism evidence="1 2">
    <name type="scientific">Characodon lateralis</name>
    <dbReference type="NCBI Taxonomy" id="208331"/>
    <lineage>
        <taxon>Eukaryota</taxon>
        <taxon>Metazoa</taxon>
        <taxon>Chordata</taxon>
        <taxon>Craniata</taxon>
        <taxon>Vertebrata</taxon>
        <taxon>Euteleostomi</taxon>
        <taxon>Actinopterygii</taxon>
        <taxon>Neopterygii</taxon>
        <taxon>Teleostei</taxon>
        <taxon>Neoteleostei</taxon>
        <taxon>Acanthomorphata</taxon>
        <taxon>Ovalentaria</taxon>
        <taxon>Atherinomorphae</taxon>
        <taxon>Cyprinodontiformes</taxon>
        <taxon>Goodeidae</taxon>
        <taxon>Characodon</taxon>
    </lineage>
</organism>
<protein>
    <submittedName>
        <fullName evidence="1">Uncharacterized protein</fullName>
    </submittedName>
</protein>
<accession>A0ABU7CRN0</accession>
<dbReference type="EMBL" id="JAHUTJ010003416">
    <property type="protein sequence ID" value="MED6265611.1"/>
    <property type="molecule type" value="Genomic_DNA"/>
</dbReference>
<proteinExistence type="predicted"/>
<evidence type="ECO:0000313" key="2">
    <source>
        <dbReference type="Proteomes" id="UP001352852"/>
    </source>
</evidence>
<sequence>MHHIFNRAGFYKHTYWEISSCHNLDLLDGSDPTGVGHNLCQNPEPSIGMNSGLRLTRNWASNDPHFLAVSSEGTLCGLAPQDRLISEHYLKQGGATLDFLLHLCTLFSEQM</sequence>
<gene>
    <name evidence="1" type="ORF">CHARACLAT_027292</name>
</gene>
<name>A0ABU7CRN0_9TELE</name>
<keyword evidence="2" id="KW-1185">Reference proteome</keyword>
<dbReference type="Proteomes" id="UP001352852">
    <property type="component" value="Unassembled WGS sequence"/>
</dbReference>
<comment type="caution">
    <text evidence="1">The sequence shown here is derived from an EMBL/GenBank/DDBJ whole genome shotgun (WGS) entry which is preliminary data.</text>
</comment>